<reference evidence="2 3" key="1">
    <citation type="submission" date="2024-01" db="EMBL/GenBank/DDBJ databases">
        <title>Genome assemblies of Stephania.</title>
        <authorList>
            <person name="Yang L."/>
        </authorList>
    </citation>
    <scope>NUCLEOTIDE SEQUENCE [LARGE SCALE GENOMIC DNA]</scope>
    <source>
        <strain evidence="2">QJT</strain>
        <tissue evidence="2">Leaf</tissue>
    </source>
</reference>
<dbReference type="AlphaFoldDB" id="A0AAP0KI99"/>
<dbReference type="Proteomes" id="UP001417504">
    <property type="component" value="Unassembled WGS sequence"/>
</dbReference>
<dbReference type="EMBL" id="JBBNAE010000001">
    <property type="protein sequence ID" value="KAK9152585.1"/>
    <property type="molecule type" value="Genomic_DNA"/>
</dbReference>
<evidence type="ECO:0000256" key="1">
    <source>
        <dbReference type="SAM" id="MobiDB-lite"/>
    </source>
</evidence>
<dbReference type="PANTHER" id="PTHR31300:SF34">
    <property type="entry name" value="PLANT_T8K14-16 PROTEIN"/>
    <property type="match status" value="1"/>
</dbReference>
<evidence type="ECO:0000313" key="2">
    <source>
        <dbReference type="EMBL" id="KAK9152585.1"/>
    </source>
</evidence>
<feature type="compositionally biased region" description="Basic residues" evidence="1">
    <location>
        <begin position="1"/>
        <end position="11"/>
    </location>
</feature>
<dbReference type="Pfam" id="PF04788">
    <property type="entry name" value="DUF620"/>
    <property type="match status" value="1"/>
</dbReference>
<proteinExistence type="predicted"/>
<dbReference type="InterPro" id="IPR006873">
    <property type="entry name" value="DUF620"/>
</dbReference>
<gene>
    <name evidence="2" type="ORF">Sjap_000065</name>
</gene>
<feature type="region of interest" description="Disordered" evidence="1">
    <location>
        <begin position="1"/>
        <end position="43"/>
    </location>
</feature>
<accession>A0AAP0KI99</accession>
<protein>
    <submittedName>
        <fullName evidence="2">Uncharacterized protein</fullName>
    </submittedName>
</protein>
<keyword evidence="3" id="KW-1185">Reference proteome</keyword>
<evidence type="ECO:0000313" key="3">
    <source>
        <dbReference type="Proteomes" id="UP001417504"/>
    </source>
</evidence>
<organism evidence="2 3">
    <name type="scientific">Stephania japonica</name>
    <dbReference type="NCBI Taxonomy" id="461633"/>
    <lineage>
        <taxon>Eukaryota</taxon>
        <taxon>Viridiplantae</taxon>
        <taxon>Streptophyta</taxon>
        <taxon>Embryophyta</taxon>
        <taxon>Tracheophyta</taxon>
        <taxon>Spermatophyta</taxon>
        <taxon>Magnoliopsida</taxon>
        <taxon>Ranunculales</taxon>
        <taxon>Menispermaceae</taxon>
        <taxon>Menispermoideae</taxon>
        <taxon>Cissampelideae</taxon>
        <taxon>Stephania</taxon>
    </lineage>
</organism>
<comment type="caution">
    <text evidence="2">The sequence shown here is derived from an EMBL/GenBank/DDBJ whole genome shotgun (WGS) entry which is preliminary data.</text>
</comment>
<dbReference type="PANTHER" id="PTHR31300">
    <property type="entry name" value="LIPASE"/>
    <property type="match status" value="1"/>
</dbReference>
<name>A0AAP0KI99_9MAGN</name>
<sequence length="409" mass="44897">MGSRSGRRKQRWCSTSVQPLTPLMEGPDPDTSEGNNVGSGKKERSWELIRSWVRTHKTNNNNNNNNNFSSSSSAHFYTNSGRSPSNKRLDLRLVLSVLGCPLAPVSLLQYDPVPHSPITEIPIERSSAHYIIQQYLAATGCLKHKRVAKNMYATGSVRMVCCETEIGWGGKTTSAAAAAGSRGMGDSGCFVLWQMSPGMWSVELVVSGVKVVAGSNGKTVWRHMPWLGTHAAKGPQRPLRRIIQGLDPKSTANLFANAQCICEKRIGVEDCFVLKVAADRAAVVERIDGPAEVIRHVLYGYFSQKSGLLIHLEDSHLTRVQAPGADTVYWETTIGSSVGDYREVDGTLIAHQGRSVATVFRFGEVSVQNSRTRMEEVWRIDDVVYNVPGLSLDYFIPPADISDNANHSP</sequence>